<evidence type="ECO:0000313" key="2">
    <source>
        <dbReference type="Proteomes" id="UP001230649"/>
    </source>
</evidence>
<dbReference type="EMBL" id="JASBWS010000022">
    <property type="protein sequence ID" value="KAJ9110760.1"/>
    <property type="molecule type" value="Genomic_DNA"/>
</dbReference>
<protein>
    <submittedName>
        <fullName evidence="1">Uncharacterized protein</fullName>
    </submittedName>
</protein>
<proteinExistence type="predicted"/>
<sequence>MSITILTASDVDAIIKDRSALDQALASQRAILTAFSNSGSTSEPPAIQIPLRTTVTSDDVTALCMPSRVKALEPSGGAAEAEEGEGTGIGVKLVCVPHSSQAGLPATTTLFDSRTGQLKAVVNARNLTALRNACASALFIQSLPAVSSTAISLVLFGSGAQAKYHAHVLTKTVPTLRKTTIVARRETGRLHALVKELQEALDGENAGYEVRSVIGTPESGRIAAAVSDADIICTMTSSTVPLFHSAVKPSCALILVGSYKPHMREISQDVLAQAREGGRKVVVDSREACLKEAGELIEAGMGEEDVVELGEVLNGGTVGGEKGKGAYLFKSVGISIQDIAIADVMLRMAKQQGIGTVVPGYD</sequence>
<gene>
    <name evidence="1" type="ORF">QFC20_002801</name>
</gene>
<name>A0ACC2WHW1_9TREE</name>
<reference evidence="1" key="1">
    <citation type="submission" date="2023-04" db="EMBL/GenBank/DDBJ databases">
        <title>Draft Genome sequencing of Naganishia species isolated from polar environments using Oxford Nanopore Technology.</title>
        <authorList>
            <person name="Leo P."/>
            <person name="Venkateswaran K."/>
        </authorList>
    </citation>
    <scope>NUCLEOTIDE SEQUENCE</scope>
    <source>
        <strain evidence="1">MNA-CCFEE 5262</strain>
    </source>
</reference>
<comment type="caution">
    <text evidence="1">The sequence shown here is derived from an EMBL/GenBank/DDBJ whole genome shotgun (WGS) entry which is preliminary data.</text>
</comment>
<keyword evidence="2" id="KW-1185">Reference proteome</keyword>
<accession>A0ACC2WHW1</accession>
<dbReference type="Proteomes" id="UP001230649">
    <property type="component" value="Unassembled WGS sequence"/>
</dbReference>
<evidence type="ECO:0000313" key="1">
    <source>
        <dbReference type="EMBL" id="KAJ9110760.1"/>
    </source>
</evidence>
<organism evidence="1 2">
    <name type="scientific">Naganishia adeliensis</name>
    <dbReference type="NCBI Taxonomy" id="92952"/>
    <lineage>
        <taxon>Eukaryota</taxon>
        <taxon>Fungi</taxon>
        <taxon>Dikarya</taxon>
        <taxon>Basidiomycota</taxon>
        <taxon>Agaricomycotina</taxon>
        <taxon>Tremellomycetes</taxon>
        <taxon>Filobasidiales</taxon>
        <taxon>Filobasidiaceae</taxon>
        <taxon>Naganishia</taxon>
    </lineage>
</organism>